<reference evidence="9 10" key="1">
    <citation type="submission" date="2025-04" db="UniProtKB">
        <authorList>
            <consortium name="RefSeq"/>
        </authorList>
    </citation>
    <scope>IDENTIFICATION</scope>
    <source>
        <tissue evidence="9 10">Fruit stalk</tissue>
    </source>
</reference>
<dbReference type="GO" id="GO:0003677">
    <property type="term" value="F:DNA binding"/>
    <property type="evidence" value="ECO:0007669"/>
    <property type="project" value="UniProtKB-KW"/>
</dbReference>
<dbReference type="SMART" id="SM00521">
    <property type="entry name" value="CBF"/>
    <property type="match status" value="1"/>
</dbReference>
<dbReference type="InterPro" id="IPR001289">
    <property type="entry name" value="NFYA"/>
</dbReference>
<dbReference type="RefSeq" id="XP_022747630.1">
    <property type="nucleotide sequence ID" value="XM_022891895.1"/>
</dbReference>
<dbReference type="GO" id="GO:0003700">
    <property type="term" value="F:DNA-binding transcription factor activity"/>
    <property type="evidence" value="ECO:0007669"/>
    <property type="project" value="UniProtKB-UniRule"/>
</dbReference>
<evidence type="ECO:0000256" key="2">
    <source>
        <dbReference type="ARBA" id="ARBA00023015"/>
    </source>
</evidence>
<gene>
    <name evidence="9 10 11" type="primary">LOC111297241</name>
</gene>
<keyword evidence="4 6" id="KW-0804">Transcription</keyword>
<evidence type="ECO:0000313" key="9">
    <source>
        <dbReference type="RefSeq" id="XP_022747629.1"/>
    </source>
</evidence>
<dbReference type="Gene3D" id="6.10.250.2430">
    <property type="match status" value="1"/>
</dbReference>
<comment type="similarity">
    <text evidence="6">Belongs to the NFYA/HAP2 subunit family.</text>
</comment>
<dbReference type="PANTHER" id="PTHR12632">
    <property type="entry name" value="TRANSCRIPTION FACTOR NF-Y ALPHA-RELATED"/>
    <property type="match status" value="1"/>
</dbReference>
<dbReference type="RefSeq" id="XP_022747629.1">
    <property type="nucleotide sequence ID" value="XM_022891894.1"/>
</dbReference>
<dbReference type="Proteomes" id="UP000515121">
    <property type="component" value="Unplaced"/>
</dbReference>
<dbReference type="AlphaFoldDB" id="A0A6P5Z5K9"/>
<evidence type="ECO:0000256" key="4">
    <source>
        <dbReference type="ARBA" id="ARBA00023163"/>
    </source>
</evidence>
<dbReference type="GO" id="GO:0005634">
    <property type="term" value="C:nucleus"/>
    <property type="evidence" value="ECO:0007669"/>
    <property type="project" value="UniProtKB-SubCell"/>
</dbReference>
<evidence type="ECO:0000313" key="8">
    <source>
        <dbReference type="Proteomes" id="UP000515121"/>
    </source>
</evidence>
<accession>A0A6P5Z5K9</accession>
<feature type="region of interest" description="Disordered" evidence="7">
    <location>
        <begin position="247"/>
        <end position="283"/>
    </location>
</feature>
<evidence type="ECO:0000256" key="6">
    <source>
        <dbReference type="RuleBase" id="RU367155"/>
    </source>
</evidence>
<dbReference type="PROSITE" id="PS51152">
    <property type="entry name" value="NFYA_HAP2_2"/>
    <property type="match status" value="1"/>
</dbReference>
<evidence type="ECO:0000256" key="3">
    <source>
        <dbReference type="ARBA" id="ARBA00023125"/>
    </source>
</evidence>
<dbReference type="OrthoDB" id="1097733at2759"/>
<comment type="subcellular location">
    <subcellularLocation>
        <location evidence="1 6">Nucleus</location>
    </subcellularLocation>
</comment>
<protein>
    <recommendedName>
        <fullName evidence="6">Nuclear transcription factor Y subunit</fullName>
    </recommendedName>
</protein>
<dbReference type="Pfam" id="PF02045">
    <property type="entry name" value="CBFB_NFYA"/>
    <property type="match status" value="1"/>
</dbReference>
<feature type="compositionally biased region" description="Basic and acidic residues" evidence="7">
    <location>
        <begin position="66"/>
        <end position="75"/>
    </location>
</feature>
<sequence>MAMQTLYLKEHDGIVHNPLGQLDSVPSLPWWSGLGSQSVYGESCGQLKPLLMEHPSGGDQVTSTKQADRGTEQELNKGNPARFTIFPGDCKNSGDGHKPHAVISLQSAPSEHRARFELGFGQPTVCAKYPYMDQCYGVFSTYGPQISGRVMLPLNLATEDGPIYVNAKQYNGIIRRRQSRAKAVLENKITKARKKHLGSAFVPQPYMHYSRHLHAMRRPRGCGGRFLNTKVSNSDKDGIGMKKAAQGLLSHPTGSPNSEGLQSDSGTLNSSKEANAGGSTLSGSEVTSMYSRVDLEHFPINQLGLSVHSLPRMMDNGRGTVMPNKWVATADNCCNLKV</sequence>
<keyword evidence="2 6" id="KW-0805">Transcription regulation</keyword>
<feature type="compositionally biased region" description="Polar residues" evidence="7">
    <location>
        <begin position="252"/>
        <end position="283"/>
    </location>
</feature>
<dbReference type="RefSeq" id="XP_022747631.1">
    <property type="nucleotide sequence ID" value="XM_022891896.1"/>
</dbReference>
<comment type="subunit">
    <text evidence="6">Heterotrimer.</text>
</comment>
<comment type="function">
    <text evidence="6">Component of the sequence-specific heterotrimeric transcription factor (NF-Y) which specifically recognizes a 5'-CCAAT-3' box motif found in the promoters of its target genes.</text>
</comment>
<dbReference type="KEGG" id="dzi:111297241"/>
<evidence type="ECO:0000313" key="10">
    <source>
        <dbReference type="RefSeq" id="XP_022747630.1"/>
    </source>
</evidence>
<keyword evidence="5 6" id="KW-0539">Nucleus</keyword>
<evidence type="ECO:0000256" key="7">
    <source>
        <dbReference type="SAM" id="MobiDB-lite"/>
    </source>
</evidence>
<evidence type="ECO:0000256" key="1">
    <source>
        <dbReference type="ARBA" id="ARBA00004123"/>
    </source>
</evidence>
<keyword evidence="8" id="KW-1185">Reference proteome</keyword>
<dbReference type="GeneID" id="111297241"/>
<evidence type="ECO:0000256" key="5">
    <source>
        <dbReference type="ARBA" id="ARBA00023242"/>
    </source>
</evidence>
<feature type="region of interest" description="Disordered" evidence="7">
    <location>
        <begin position="53"/>
        <end position="79"/>
    </location>
</feature>
<proteinExistence type="inferred from homology"/>
<organism evidence="8 11">
    <name type="scientific">Durio zibethinus</name>
    <name type="common">Durian</name>
    <dbReference type="NCBI Taxonomy" id="66656"/>
    <lineage>
        <taxon>Eukaryota</taxon>
        <taxon>Viridiplantae</taxon>
        <taxon>Streptophyta</taxon>
        <taxon>Embryophyta</taxon>
        <taxon>Tracheophyta</taxon>
        <taxon>Spermatophyta</taxon>
        <taxon>Magnoliopsida</taxon>
        <taxon>eudicotyledons</taxon>
        <taxon>Gunneridae</taxon>
        <taxon>Pentapetalae</taxon>
        <taxon>rosids</taxon>
        <taxon>malvids</taxon>
        <taxon>Malvales</taxon>
        <taxon>Malvaceae</taxon>
        <taxon>Helicteroideae</taxon>
        <taxon>Durio</taxon>
    </lineage>
</organism>
<name>A0A6P5Z5K9_DURZI</name>
<evidence type="ECO:0000313" key="11">
    <source>
        <dbReference type="RefSeq" id="XP_022747631.1"/>
    </source>
</evidence>
<keyword evidence="3 6" id="KW-0238">DNA-binding</keyword>